<keyword evidence="2" id="KW-1185">Reference proteome</keyword>
<evidence type="ECO:0000313" key="1">
    <source>
        <dbReference type="EMBL" id="GBN27735.1"/>
    </source>
</evidence>
<dbReference type="EMBL" id="BGPR01007550">
    <property type="protein sequence ID" value="GBN27735.1"/>
    <property type="molecule type" value="Genomic_DNA"/>
</dbReference>
<reference evidence="1 2" key="1">
    <citation type="journal article" date="2019" name="Sci. Rep.">
        <title>Orb-weaving spider Araneus ventricosus genome elucidates the spidroin gene catalogue.</title>
        <authorList>
            <person name="Kono N."/>
            <person name="Nakamura H."/>
            <person name="Ohtoshi R."/>
            <person name="Moran D.A.P."/>
            <person name="Shinohara A."/>
            <person name="Yoshida Y."/>
            <person name="Fujiwara M."/>
            <person name="Mori M."/>
            <person name="Tomita M."/>
            <person name="Arakawa K."/>
        </authorList>
    </citation>
    <scope>NUCLEOTIDE SEQUENCE [LARGE SCALE GENOMIC DNA]</scope>
</reference>
<protein>
    <submittedName>
        <fullName evidence="1">Uncharacterized protein</fullName>
    </submittedName>
</protein>
<proteinExistence type="predicted"/>
<accession>A0A4Y2MKR6</accession>
<dbReference type="Proteomes" id="UP000499080">
    <property type="component" value="Unassembled WGS sequence"/>
</dbReference>
<dbReference type="AlphaFoldDB" id="A0A4Y2MKR6"/>
<sequence length="107" mass="11808">MSANAFFGFARSTVVTRYWICLMSEKRRPFRTPLRWGNKKKSAGARSGEYEGCSRNVTLRGSASRGSQCADGRCRGAVSTAYSCTTMLEPTGYVAAAVSKLPRRIQR</sequence>
<name>A0A4Y2MKR6_ARAVE</name>
<evidence type="ECO:0000313" key="2">
    <source>
        <dbReference type="Proteomes" id="UP000499080"/>
    </source>
</evidence>
<comment type="caution">
    <text evidence="1">The sequence shown here is derived from an EMBL/GenBank/DDBJ whole genome shotgun (WGS) entry which is preliminary data.</text>
</comment>
<gene>
    <name evidence="1" type="ORF">AVEN_175056_1</name>
</gene>
<organism evidence="1 2">
    <name type="scientific">Araneus ventricosus</name>
    <name type="common">Orbweaver spider</name>
    <name type="synonym">Epeira ventricosa</name>
    <dbReference type="NCBI Taxonomy" id="182803"/>
    <lineage>
        <taxon>Eukaryota</taxon>
        <taxon>Metazoa</taxon>
        <taxon>Ecdysozoa</taxon>
        <taxon>Arthropoda</taxon>
        <taxon>Chelicerata</taxon>
        <taxon>Arachnida</taxon>
        <taxon>Araneae</taxon>
        <taxon>Araneomorphae</taxon>
        <taxon>Entelegynae</taxon>
        <taxon>Araneoidea</taxon>
        <taxon>Araneidae</taxon>
        <taxon>Araneus</taxon>
    </lineage>
</organism>